<evidence type="ECO:0000313" key="1">
    <source>
        <dbReference type="EMBL" id="TCB95528.1"/>
    </source>
</evidence>
<keyword evidence="2" id="KW-1185">Reference proteome</keyword>
<dbReference type="RefSeq" id="WP_131413820.1">
    <property type="nucleotide sequence ID" value="NZ_SJOP01000054.1"/>
</dbReference>
<dbReference type="AlphaFoldDB" id="A0A4R0GJF8"/>
<dbReference type="OrthoDB" id="6636498at2"/>
<dbReference type="EMBL" id="SJOP01000054">
    <property type="protein sequence ID" value="TCB95528.1"/>
    <property type="molecule type" value="Genomic_DNA"/>
</dbReference>
<gene>
    <name evidence="1" type="ORF">E0L21_24575</name>
</gene>
<evidence type="ECO:0000313" key="2">
    <source>
        <dbReference type="Proteomes" id="UP000291793"/>
    </source>
</evidence>
<comment type="caution">
    <text evidence="1">The sequence shown here is derived from an EMBL/GenBank/DDBJ whole genome shotgun (WGS) entry which is preliminary data.</text>
</comment>
<protein>
    <submittedName>
        <fullName evidence="1">Uncharacterized protein</fullName>
    </submittedName>
</protein>
<proteinExistence type="predicted"/>
<dbReference type="Proteomes" id="UP000291793">
    <property type="component" value="Unassembled WGS sequence"/>
</dbReference>
<name>A0A4R0GJF8_9ENTR</name>
<sequence length="107" mass="12422">MWQNLKIKNVSKIEKTVAEFTIWMVGVLPYAKMKIKIFESHSGCFTGRSDLQIKRKFDGSPECAIGHGGTIEEALEETIKYFNQMLKEDDLEELTEEDIEYSEYSDF</sequence>
<reference evidence="1 2" key="1">
    <citation type="submission" date="2019-02" db="EMBL/GenBank/DDBJ databases">
        <title>The draft genome of Kosakonia quasisacchari strain WCHKQ120001.</title>
        <authorList>
            <person name="Wang C."/>
            <person name="Feng Y."/>
            <person name="Zong Z."/>
        </authorList>
    </citation>
    <scope>NUCLEOTIDE SEQUENCE [LARGE SCALE GENOMIC DNA]</scope>
    <source>
        <strain evidence="1 2">WCHKQ120001</strain>
    </source>
</reference>
<accession>A0A4R0GJF8</accession>
<organism evidence="1 2">
    <name type="scientific">Kosakonia quasisacchari</name>
    <dbReference type="NCBI Taxonomy" id="2529380"/>
    <lineage>
        <taxon>Bacteria</taxon>
        <taxon>Pseudomonadati</taxon>
        <taxon>Pseudomonadota</taxon>
        <taxon>Gammaproteobacteria</taxon>
        <taxon>Enterobacterales</taxon>
        <taxon>Enterobacteriaceae</taxon>
        <taxon>Kosakonia</taxon>
    </lineage>
</organism>